<keyword evidence="4" id="KW-1185">Reference proteome</keyword>
<evidence type="ECO:0000313" key="3">
    <source>
        <dbReference type="EMBL" id="POY76261.1"/>
    </source>
</evidence>
<dbReference type="SUPFAM" id="SSF81383">
    <property type="entry name" value="F-box domain"/>
    <property type="match status" value="1"/>
</dbReference>
<dbReference type="InterPro" id="IPR001810">
    <property type="entry name" value="F-box_dom"/>
</dbReference>
<proteinExistence type="predicted"/>
<comment type="caution">
    <text evidence="3">The sequence shown here is derived from an EMBL/GenBank/DDBJ whole genome shotgun (WGS) entry which is preliminary data.</text>
</comment>
<feature type="compositionally biased region" description="Acidic residues" evidence="1">
    <location>
        <begin position="774"/>
        <end position="787"/>
    </location>
</feature>
<dbReference type="Pfam" id="PF12937">
    <property type="entry name" value="F-box-like"/>
    <property type="match status" value="1"/>
</dbReference>
<feature type="compositionally biased region" description="Polar residues" evidence="1">
    <location>
        <begin position="711"/>
        <end position="729"/>
    </location>
</feature>
<evidence type="ECO:0000313" key="4">
    <source>
        <dbReference type="Proteomes" id="UP000237144"/>
    </source>
</evidence>
<feature type="region of interest" description="Disordered" evidence="1">
    <location>
        <begin position="751"/>
        <end position="815"/>
    </location>
</feature>
<feature type="region of interest" description="Disordered" evidence="1">
    <location>
        <begin position="23"/>
        <end position="69"/>
    </location>
</feature>
<feature type="region of interest" description="Disordered" evidence="1">
    <location>
        <begin position="627"/>
        <end position="654"/>
    </location>
</feature>
<dbReference type="InterPro" id="IPR036047">
    <property type="entry name" value="F-box-like_dom_sf"/>
</dbReference>
<dbReference type="Gene3D" id="1.20.1280.50">
    <property type="match status" value="1"/>
</dbReference>
<evidence type="ECO:0000259" key="2">
    <source>
        <dbReference type="PROSITE" id="PS50181"/>
    </source>
</evidence>
<feature type="compositionally biased region" description="Basic residues" evidence="1">
    <location>
        <begin position="44"/>
        <end position="55"/>
    </location>
</feature>
<feature type="region of interest" description="Disordered" evidence="1">
    <location>
        <begin position="711"/>
        <end position="730"/>
    </location>
</feature>
<sequence>MSDSKRARLPRKAAATVSYAEKADALTESDDDDDAAARLERERAAKRKKAGKGKQKKEQAPQPVKFPAGIMSKGMKGQPAAYAPKRVDLTTILPSEILLEIFSYLRPIALWRMLHLNKRIYALLSSPSGLALWHAAMKATAANNSVSRIFAILGRKRQSTPAPLPMDGGRPVNLIKIAALTFREDCQMCGKGGCSVSLDLLLRMCEDCSAKQLASLSDVRKDDGFEDLHPETLNLVNTTDAAPGQPYKKRPFALRSEIRRVNEELEDLQILDDAQSRSAAPAVGSSRRAVSAPRIRRSESLDAAEASLTSAVAEYVIARKNRLAEEEKIVQWFTDLGGRQHVKTQSADDAREGSDHEERIGRLRREAILDRLHREGLDMEWKAIGSRIKAGFGRCMAHNILSQHGLVESSSSPDPLGARMKRALLQPDHLDDADWALVRPQILELLEEQKAQAIAEAAARAAQTAETDRLAKIRVKDAFFRARLDSIRAVQPNEAAKAGLPIPLDFVTLPTVSGLYNDAEFATDEARGETDLATWSEHVDAVHEEIDDYKVQVRLEALQCILAATTDMSVAAIEKKIDAEAMLDSRFDDDFFARPSSWVVCSLCAGSPWATGSFGSLVTVLKHRHESHSSRKLPTPAGLPRHAGTGPGPRLPSSDRTAPAFVLPVKLPLEFACVILSICELGNLDANDSAISAEDLEGIFEEARFTTSFATHPQLSSRARSSRFQTSPARRTLKWRERTALIEARLRNAAALSNGQTASPDSTSADDDPARGAEDEEDDDEEDDDDDKALARSWMDAGIEDEQMFDRERWGEWGG</sequence>
<reference evidence="3 4" key="1">
    <citation type="journal article" date="2018" name="Front. Microbiol.">
        <title>Prospects for Fungal Bioremediation of Acidic Radioactive Waste Sites: Characterization and Genome Sequence of Rhodotorula taiwanensis MD1149.</title>
        <authorList>
            <person name="Tkavc R."/>
            <person name="Matrosova V.Y."/>
            <person name="Grichenko O.E."/>
            <person name="Gostincar C."/>
            <person name="Volpe R.P."/>
            <person name="Klimenkova P."/>
            <person name="Gaidamakova E.K."/>
            <person name="Zhou C.E."/>
            <person name="Stewart B.J."/>
            <person name="Lyman M.G."/>
            <person name="Malfatti S.A."/>
            <person name="Rubinfeld B."/>
            <person name="Courtot M."/>
            <person name="Singh J."/>
            <person name="Dalgard C.L."/>
            <person name="Hamilton T."/>
            <person name="Frey K.G."/>
            <person name="Gunde-Cimerman N."/>
            <person name="Dugan L."/>
            <person name="Daly M.J."/>
        </authorList>
    </citation>
    <scope>NUCLEOTIDE SEQUENCE [LARGE SCALE GENOMIC DNA]</scope>
    <source>
        <strain evidence="3 4">MD1149</strain>
    </source>
</reference>
<dbReference type="Proteomes" id="UP000237144">
    <property type="component" value="Unassembled WGS sequence"/>
</dbReference>
<dbReference type="PROSITE" id="PS50181">
    <property type="entry name" value="FBOX"/>
    <property type="match status" value="1"/>
</dbReference>
<accession>A0A2S5BHL7</accession>
<organism evidence="3 4">
    <name type="scientific">Rhodotorula taiwanensis</name>
    <dbReference type="NCBI Taxonomy" id="741276"/>
    <lineage>
        <taxon>Eukaryota</taxon>
        <taxon>Fungi</taxon>
        <taxon>Dikarya</taxon>
        <taxon>Basidiomycota</taxon>
        <taxon>Pucciniomycotina</taxon>
        <taxon>Microbotryomycetes</taxon>
        <taxon>Sporidiobolales</taxon>
        <taxon>Sporidiobolaceae</taxon>
        <taxon>Rhodotorula</taxon>
    </lineage>
</organism>
<dbReference type="EMBL" id="PJQD01000005">
    <property type="protein sequence ID" value="POY76261.1"/>
    <property type="molecule type" value="Genomic_DNA"/>
</dbReference>
<protein>
    <recommendedName>
        <fullName evidence="2">F-box domain-containing protein</fullName>
    </recommendedName>
</protein>
<feature type="domain" description="F-box" evidence="2">
    <location>
        <begin position="87"/>
        <end position="136"/>
    </location>
</feature>
<dbReference type="OrthoDB" id="2322499at2759"/>
<feature type="compositionally biased region" description="Basic and acidic residues" evidence="1">
    <location>
        <begin position="804"/>
        <end position="815"/>
    </location>
</feature>
<evidence type="ECO:0000256" key="1">
    <source>
        <dbReference type="SAM" id="MobiDB-lite"/>
    </source>
</evidence>
<gene>
    <name evidence="3" type="ORF">BMF94_0456</name>
</gene>
<dbReference type="AlphaFoldDB" id="A0A2S5BHL7"/>
<name>A0A2S5BHL7_9BASI</name>